<protein>
    <submittedName>
        <fullName evidence="9">Integral membrane protein</fullName>
    </submittedName>
</protein>
<comment type="caution">
    <text evidence="9">The sequence shown here is derived from an EMBL/GenBank/DDBJ whole genome shotgun (WGS) entry which is preliminary data.</text>
</comment>
<evidence type="ECO:0000256" key="5">
    <source>
        <dbReference type="ARBA" id="ARBA00038359"/>
    </source>
</evidence>
<keyword evidence="7" id="KW-0732">Signal</keyword>
<evidence type="ECO:0000256" key="4">
    <source>
        <dbReference type="ARBA" id="ARBA00023136"/>
    </source>
</evidence>
<comment type="similarity">
    <text evidence="5">Belongs to the SAT4 family.</text>
</comment>
<feature type="compositionally biased region" description="Low complexity" evidence="6">
    <location>
        <begin position="184"/>
        <end position="194"/>
    </location>
</feature>
<dbReference type="PANTHER" id="PTHR33048:SF47">
    <property type="entry name" value="INTEGRAL MEMBRANE PROTEIN-RELATED"/>
    <property type="match status" value="1"/>
</dbReference>
<feature type="compositionally biased region" description="Basic residues" evidence="6">
    <location>
        <begin position="86"/>
        <end position="98"/>
    </location>
</feature>
<feature type="region of interest" description="Disordered" evidence="6">
    <location>
        <begin position="82"/>
        <end position="200"/>
    </location>
</feature>
<feature type="region of interest" description="Disordered" evidence="6">
    <location>
        <begin position="215"/>
        <end position="257"/>
    </location>
</feature>
<feature type="compositionally biased region" description="Polar residues" evidence="6">
    <location>
        <begin position="109"/>
        <end position="118"/>
    </location>
</feature>
<dbReference type="Proteomes" id="UP001446871">
    <property type="component" value="Unassembled WGS sequence"/>
</dbReference>
<dbReference type="InterPro" id="IPR052337">
    <property type="entry name" value="SAT4-like"/>
</dbReference>
<evidence type="ECO:0000259" key="8">
    <source>
        <dbReference type="Pfam" id="PF20684"/>
    </source>
</evidence>
<reference evidence="9 10" key="1">
    <citation type="submission" date="2023-01" db="EMBL/GenBank/DDBJ databases">
        <title>Analysis of 21 Apiospora genomes using comparative genomics revels a genus with tremendous synthesis potential of carbohydrate active enzymes and secondary metabolites.</title>
        <authorList>
            <person name="Sorensen T."/>
        </authorList>
    </citation>
    <scope>NUCLEOTIDE SEQUENCE [LARGE SCALE GENOMIC DNA]</scope>
    <source>
        <strain evidence="9 10">CBS 83171</strain>
    </source>
</reference>
<evidence type="ECO:0000256" key="6">
    <source>
        <dbReference type="SAM" id="MobiDB-lite"/>
    </source>
</evidence>
<feature type="signal peptide" evidence="7">
    <location>
        <begin position="1"/>
        <end position="17"/>
    </location>
</feature>
<dbReference type="InterPro" id="IPR049326">
    <property type="entry name" value="Rhodopsin_dom_fungi"/>
</dbReference>
<proteinExistence type="inferred from homology"/>
<dbReference type="EMBL" id="JAQQWM010000001">
    <property type="protein sequence ID" value="KAK8081380.1"/>
    <property type="molecule type" value="Genomic_DNA"/>
</dbReference>
<organism evidence="9 10">
    <name type="scientific">Apiospora saccharicola</name>
    <dbReference type="NCBI Taxonomy" id="335842"/>
    <lineage>
        <taxon>Eukaryota</taxon>
        <taxon>Fungi</taxon>
        <taxon>Dikarya</taxon>
        <taxon>Ascomycota</taxon>
        <taxon>Pezizomycotina</taxon>
        <taxon>Sordariomycetes</taxon>
        <taxon>Xylariomycetidae</taxon>
        <taxon>Amphisphaeriales</taxon>
        <taxon>Apiosporaceae</taxon>
        <taxon>Apiospora</taxon>
    </lineage>
</organism>
<keyword evidence="10" id="KW-1185">Reference proteome</keyword>
<name>A0ABR1WFY1_9PEZI</name>
<evidence type="ECO:0000256" key="7">
    <source>
        <dbReference type="SAM" id="SignalP"/>
    </source>
</evidence>
<dbReference type="Pfam" id="PF20684">
    <property type="entry name" value="Fung_rhodopsin"/>
    <property type="match status" value="1"/>
</dbReference>
<feature type="domain" description="Rhodopsin" evidence="8">
    <location>
        <begin position="1"/>
        <end position="64"/>
    </location>
</feature>
<accession>A0ABR1WFY1</accession>
<sequence length="272" mass="29710">MVADIVILLIPLPMIQALNLPRGQKLALLSIFCLGFLTCAISLVRLKYLPQGADVTWDNVDTMVRPETRAVAAAAAAAAPLAGSRKTSKARGGRKNKRSTLTTTTTTTSRRATNQWPNNADGGDDQDILVVVRPEDEEAAWEENQDHHEDDYDKQPQQQATNTTNNIAARKRSTRHHTTYLDLSSTSSSSSSTSEIEEEDGDIELRDIGTHLRHPAAVYDSGGSGSRPRSPPSRIGHAVEINSNNHDPSKPQPGKDLFIRVEREIAIEGSSR</sequence>
<evidence type="ECO:0000256" key="2">
    <source>
        <dbReference type="ARBA" id="ARBA00022692"/>
    </source>
</evidence>
<keyword evidence="2" id="KW-0812">Transmembrane</keyword>
<comment type="subcellular location">
    <subcellularLocation>
        <location evidence="1">Membrane</location>
        <topology evidence="1">Multi-pass membrane protein</topology>
    </subcellularLocation>
</comment>
<feature type="compositionally biased region" description="Basic and acidic residues" evidence="6">
    <location>
        <begin position="144"/>
        <end position="154"/>
    </location>
</feature>
<feature type="chain" id="PRO_5046262561" evidence="7">
    <location>
        <begin position="18"/>
        <end position="272"/>
    </location>
</feature>
<keyword evidence="3" id="KW-1133">Transmembrane helix</keyword>
<evidence type="ECO:0000256" key="3">
    <source>
        <dbReference type="ARBA" id="ARBA00022989"/>
    </source>
</evidence>
<evidence type="ECO:0000313" key="9">
    <source>
        <dbReference type="EMBL" id="KAK8081380.1"/>
    </source>
</evidence>
<evidence type="ECO:0000313" key="10">
    <source>
        <dbReference type="Proteomes" id="UP001446871"/>
    </source>
</evidence>
<gene>
    <name evidence="9" type="ORF">PG996_000161</name>
</gene>
<evidence type="ECO:0000256" key="1">
    <source>
        <dbReference type="ARBA" id="ARBA00004141"/>
    </source>
</evidence>
<feature type="compositionally biased region" description="Basic residues" evidence="6">
    <location>
        <begin position="169"/>
        <end position="178"/>
    </location>
</feature>
<keyword evidence="4" id="KW-0472">Membrane</keyword>
<feature type="compositionally biased region" description="Low complexity" evidence="6">
    <location>
        <begin position="157"/>
        <end position="168"/>
    </location>
</feature>
<dbReference type="PANTHER" id="PTHR33048">
    <property type="entry name" value="PTH11-LIKE INTEGRAL MEMBRANE PROTEIN (AFU_ORTHOLOGUE AFUA_5G11245)"/>
    <property type="match status" value="1"/>
</dbReference>